<keyword evidence="4" id="KW-1185">Reference proteome</keyword>
<dbReference type="PANTHER" id="PTHR42928:SF5">
    <property type="entry name" value="BLR1237 PROTEIN"/>
    <property type="match status" value="1"/>
</dbReference>
<dbReference type="Gene3D" id="3.40.190.150">
    <property type="entry name" value="Bordetella uptake gene, domain 1"/>
    <property type="match status" value="1"/>
</dbReference>
<evidence type="ECO:0000256" key="1">
    <source>
        <dbReference type="ARBA" id="ARBA00006987"/>
    </source>
</evidence>
<dbReference type="Pfam" id="PF03401">
    <property type="entry name" value="TctC"/>
    <property type="match status" value="1"/>
</dbReference>
<dbReference type="AlphaFoldDB" id="A0A1W6YZM1"/>
<protein>
    <recommendedName>
        <fullName evidence="5">ABC transporter substrate-binding protein</fullName>
    </recommendedName>
</protein>
<gene>
    <name evidence="3" type="ORF">CAL13_10270</name>
</gene>
<reference evidence="3 4" key="1">
    <citation type="submission" date="2017-05" db="EMBL/GenBank/DDBJ databases">
        <title>Complete and WGS of Bordetella genogroups.</title>
        <authorList>
            <person name="Spilker T."/>
            <person name="LiPuma J."/>
        </authorList>
    </citation>
    <scope>NUCLEOTIDE SEQUENCE [LARGE SCALE GENOMIC DNA]</scope>
    <source>
        <strain evidence="3 4">AU17164</strain>
    </source>
</reference>
<organism evidence="3 4">
    <name type="scientific">Bordetella genomosp. 9</name>
    <dbReference type="NCBI Taxonomy" id="1416803"/>
    <lineage>
        <taxon>Bacteria</taxon>
        <taxon>Pseudomonadati</taxon>
        <taxon>Pseudomonadota</taxon>
        <taxon>Betaproteobacteria</taxon>
        <taxon>Burkholderiales</taxon>
        <taxon>Alcaligenaceae</taxon>
        <taxon>Bordetella</taxon>
    </lineage>
</organism>
<dbReference type="InterPro" id="IPR042100">
    <property type="entry name" value="Bug_dom1"/>
</dbReference>
<comment type="similarity">
    <text evidence="1">Belongs to the UPF0065 (bug) family.</text>
</comment>
<accession>A0A1W6YZM1</accession>
<feature type="chain" id="PRO_5012393721" description="ABC transporter substrate-binding protein" evidence="2">
    <location>
        <begin position="44"/>
        <end position="340"/>
    </location>
</feature>
<dbReference type="EMBL" id="CP021109">
    <property type="protein sequence ID" value="ARP86547.1"/>
    <property type="molecule type" value="Genomic_DNA"/>
</dbReference>
<dbReference type="PIRSF" id="PIRSF017082">
    <property type="entry name" value="YflP"/>
    <property type="match status" value="1"/>
</dbReference>
<evidence type="ECO:0000256" key="2">
    <source>
        <dbReference type="SAM" id="SignalP"/>
    </source>
</evidence>
<feature type="signal peptide" evidence="2">
    <location>
        <begin position="1"/>
        <end position="43"/>
    </location>
</feature>
<dbReference type="Gene3D" id="3.40.190.10">
    <property type="entry name" value="Periplasmic binding protein-like II"/>
    <property type="match status" value="1"/>
</dbReference>
<dbReference type="Proteomes" id="UP000194139">
    <property type="component" value="Chromosome"/>
</dbReference>
<dbReference type="SUPFAM" id="SSF53850">
    <property type="entry name" value="Periplasmic binding protein-like II"/>
    <property type="match status" value="1"/>
</dbReference>
<dbReference type="CDD" id="cd07012">
    <property type="entry name" value="PBP2_Bug_TTT"/>
    <property type="match status" value="1"/>
</dbReference>
<evidence type="ECO:0008006" key="5">
    <source>
        <dbReference type="Google" id="ProtNLM"/>
    </source>
</evidence>
<dbReference type="PANTHER" id="PTHR42928">
    <property type="entry name" value="TRICARBOXYLATE-BINDING PROTEIN"/>
    <property type="match status" value="1"/>
</dbReference>
<proteinExistence type="inferred from homology"/>
<evidence type="ECO:0000313" key="4">
    <source>
        <dbReference type="Proteomes" id="UP000194139"/>
    </source>
</evidence>
<name>A0A1W6YZM1_9BORD</name>
<evidence type="ECO:0000313" key="3">
    <source>
        <dbReference type="EMBL" id="ARP86547.1"/>
    </source>
</evidence>
<dbReference type="InterPro" id="IPR005064">
    <property type="entry name" value="BUG"/>
</dbReference>
<sequence>MGLPTTKARDSSRIFSATKMETTMRMKTLFCVLALAIAPAVQAQTYPAGPVKVVVPFAAGSSTDLIGREAARVLSEGLHQSFVVENRPGAQSTIGASEVARAKPDGYTLLIGSNTSIAAAPFLLKSVPYKPLTDLQAVARIGAVPFVLVARADLPVDTPQALIDYGHQHPGKLNWGYANAANQAAAAMMTYTSKMDTVAVPYTSVPQMVVDMLGHRLDFGIIDTTNAGPQVAAGKLRALAVTSGQPLQQFPGVPPLGDTLQGYELLGWYGVYAPAKTPPQIVDTLAKVLIKGMDSPETKARLAKAGLIPYPAGPEELARFGQLETDKWARMVKAAGIQPE</sequence>
<keyword evidence="2" id="KW-0732">Signal</keyword>